<feature type="compositionally biased region" description="Basic and acidic residues" evidence="9">
    <location>
        <begin position="134"/>
        <end position="147"/>
    </location>
</feature>
<dbReference type="Gene3D" id="3.10.450.240">
    <property type="match status" value="1"/>
</dbReference>
<evidence type="ECO:0000256" key="7">
    <source>
        <dbReference type="ARBA" id="ARBA00039448"/>
    </source>
</evidence>
<evidence type="ECO:0000259" key="10">
    <source>
        <dbReference type="Pfam" id="PF04280"/>
    </source>
</evidence>
<comment type="subcellular location">
    <subcellularLocation>
        <location evidence="1">Mitochondrion</location>
    </subcellularLocation>
</comment>
<evidence type="ECO:0000256" key="1">
    <source>
        <dbReference type="ARBA" id="ARBA00004173"/>
    </source>
</evidence>
<evidence type="ECO:0000256" key="2">
    <source>
        <dbReference type="ARBA" id="ARBA00022946"/>
    </source>
</evidence>
<evidence type="ECO:0000256" key="4">
    <source>
        <dbReference type="ARBA" id="ARBA00023128"/>
    </source>
</evidence>
<dbReference type="Pfam" id="PF04280">
    <property type="entry name" value="Tim44"/>
    <property type="match status" value="1"/>
</dbReference>
<evidence type="ECO:0000256" key="5">
    <source>
        <dbReference type="ARBA" id="ARBA00023274"/>
    </source>
</evidence>
<evidence type="ECO:0000256" key="6">
    <source>
        <dbReference type="ARBA" id="ARBA00038073"/>
    </source>
</evidence>
<protein>
    <recommendedName>
        <fullName evidence="7">Large ribosomal subunit protein mL45</fullName>
    </recommendedName>
    <alternativeName>
        <fullName evidence="8">39S ribosomal protein L45, mitochondrial</fullName>
    </alternativeName>
</protein>
<sequence length="147" mass="17075">MWPDVDEGSIKWELVEVLEPHQVVSVRCSDMPYQSGNDIAQVTVRMHTKQKLALYDRFGKLILGSETQPREVVEYVVFENHIAVVDGTWRLHDKVYPRWIKPKQPVVNTALLEEVQDEKSRPSRSTPVQLRIADNIEREKKAKPEET</sequence>
<reference evidence="12" key="1">
    <citation type="submission" date="2024-02" db="UniProtKB">
        <authorList>
            <consortium name="WormBaseParasite"/>
        </authorList>
    </citation>
    <scope>IDENTIFICATION</scope>
</reference>
<comment type="similarity">
    <text evidence="6">Belongs to the mitochondrion-specific ribosomal protein mL45 family.</text>
</comment>
<dbReference type="SUPFAM" id="SSF54427">
    <property type="entry name" value="NTF2-like"/>
    <property type="match status" value="1"/>
</dbReference>
<accession>A0AAF3FMS4</accession>
<name>A0AAF3FMS4_9BILA</name>
<keyword evidence="11" id="KW-1185">Reference proteome</keyword>
<feature type="domain" description="Tim44-like" evidence="10">
    <location>
        <begin position="10"/>
        <end position="93"/>
    </location>
</feature>
<keyword evidence="5" id="KW-0687">Ribonucleoprotein</keyword>
<dbReference type="PANTHER" id="PTHR28554">
    <property type="entry name" value="39S RIBOSOMAL PROTEIN L45, MITOCHONDRIAL"/>
    <property type="match status" value="1"/>
</dbReference>
<evidence type="ECO:0000313" key="11">
    <source>
        <dbReference type="Proteomes" id="UP000887575"/>
    </source>
</evidence>
<evidence type="ECO:0000313" key="12">
    <source>
        <dbReference type="WBParaSite" id="MBELARI_LOCUS8471"/>
    </source>
</evidence>
<feature type="region of interest" description="Disordered" evidence="9">
    <location>
        <begin position="115"/>
        <end position="147"/>
    </location>
</feature>
<evidence type="ECO:0000256" key="9">
    <source>
        <dbReference type="SAM" id="MobiDB-lite"/>
    </source>
</evidence>
<evidence type="ECO:0000256" key="3">
    <source>
        <dbReference type="ARBA" id="ARBA00022980"/>
    </source>
</evidence>
<organism evidence="11 12">
    <name type="scientific">Mesorhabditis belari</name>
    <dbReference type="NCBI Taxonomy" id="2138241"/>
    <lineage>
        <taxon>Eukaryota</taxon>
        <taxon>Metazoa</taxon>
        <taxon>Ecdysozoa</taxon>
        <taxon>Nematoda</taxon>
        <taxon>Chromadorea</taxon>
        <taxon>Rhabditida</taxon>
        <taxon>Rhabditina</taxon>
        <taxon>Rhabditomorpha</taxon>
        <taxon>Rhabditoidea</taxon>
        <taxon>Rhabditidae</taxon>
        <taxon>Mesorhabditinae</taxon>
        <taxon>Mesorhabditis</taxon>
    </lineage>
</organism>
<dbReference type="Proteomes" id="UP000887575">
    <property type="component" value="Unassembled WGS sequence"/>
</dbReference>
<dbReference type="GO" id="GO:1990904">
    <property type="term" value="C:ribonucleoprotein complex"/>
    <property type="evidence" value="ECO:0007669"/>
    <property type="project" value="UniProtKB-KW"/>
</dbReference>
<dbReference type="GO" id="GO:0005840">
    <property type="term" value="C:ribosome"/>
    <property type="evidence" value="ECO:0007669"/>
    <property type="project" value="UniProtKB-KW"/>
</dbReference>
<dbReference type="InterPro" id="IPR032710">
    <property type="entry name" value="NTF2-like_dom_sf"/>
</dbReference>
<dbReference type="PANTHER" id="PTHR28554:SF1">
    <property type="entry name" value="LARGE RIBOSOMAL SUBUNIT PROTEIN ML45"/>
    <property type="match status" value="1"/>
</dbReference>
<proteinExistence type="inferred from homology"/>
<dbReference type="InterPro" id="IPR051975">
    <property type="entry name" value="mtLSU_mL45"/>
</dbReference>
<keyword evidence="2" id="KW-0809">Transit peptide</keyword>
<keyword evidence="3" id="KW-0689">Ribosomal protein</keyword>
<dbReference type="WBParaSite" id="MBELARI_LOCUS8471">
    <property type="protein sequence ID" value="MBELARI_LOCUS8471"/>
    <property type="gene ID" value="MBELARI_LOCUS8471"/>
</dbReference>
<keyword evidence="4" id="KW-0496">Mitochondrion</keyword>
<evidence type="ECO:0000256" key="8">
    <source>
        <dbReference type="ARBA" id="ARBA00043031"/>
    </source>
</evidence>
<dbReference type="InterPro" id="IPR007379">
    <property type="entry name" value="Tim44-like_dom"/>
</dbReference>
<dbReference type="AlphaFoldDB" id="A0AAF3FMS4"/>
<dbReference type="GO" id="GO:0005739">
    <property type="term" value="C:mitochondrion"/>
    <property type="evidence" value="ECO:0007669"/>
    <property type="project" value="UniProtKB-SubCell"/>
</dbReference>